<dbReference type="NCBIfam" id="NF045478">
    <property type="entry name" value="XF1762_fam"/>
    <property type="match status" value="1"/>
</dbReference>
<accession>A0A2R3IYM2</accession>
<dbReference type="Proteomes" id="UP000238390">
    <property type="component" value="Chromosome"/>
</dbReference>
<dbReference type="EMBL" id="CP027169">
    <property type="protein sequence ID" value="AVK06737.1"/>
    <property type="molecule type" value="Genomic_DNA"/>
</dbReference>
<reference evidence="1 2" key="1">
    <citation type="submission" date="2018-02" db="EMBL/GenBank/DDBJ databases">
        <title>FDA/CDC Antimicrobial Resistant Isolate Bank Genome Sequencing.</title>
        <authorList>
            <person name="Benahmed F.H."/>
            <person name="Lutgring J.D."/>
            <person name="Yoo B."/>
            <person name="Machado M."/>
            <person name="Brown A."/>
            <person name="McAllister G."/>
            <person name="Perry A."/>
            <person name="Halpin A.L."/>
            <person name="Vavikolanu K."/>
            <person name="Ott S."/>
            <person name="Zhao X."/>
            <person name="Tallon L.J."/>
            <person name="Sadzewicz L."/>
            <person name="Aluvathingal J."/>
            <person name="Nadendla S."/>
            <person name="Voskania-kordi A."/>
            <person name="Simonyan V."/>
            <person name="Patel J."/>
            <person name="Shawar R.M."/>
        </authorList>
    </citation>
    <scope>NUCLEOTIDE SEQUENCE [LARGE SCALE GENOMIC DNA]</scope>
    <source>
        <strain evidence="1 2">AR_0356</strain>
    </source>
</reference>
<proteinExistence type="predicted"/>
<protein>
    <submittedName>
        <fullName evidence="1">Uncharacterized protein</fullName>
    </submittedName>
</protein>
<organism evidence="1 2">
    <name type="scientific">Pseudomonas paraeruginosa</name>
    <dbReference type="NCBI Taxonomy" id="2994495"/>
    <lineage>
        <taxon>Bacteria</taxon>
        <taxon>Pseudomonadati</taxon>
        <taxon>Pseudomonadota</taxon>
        <taxon>Gammaproteobacteria</taxon>
        <taxon>Pseudomonadales</taxon>
        <taxon>Pseudomonadaceae</taxon>
        <taxon>Pseudomonas</taxon>
    </lineage>
</organism>
<keyword evidence="2" id="KW-1185">Reference proteome</keyword>
<gene>
    <name evidence="1" type="ORF">CSB93_3933</name>
</gene>
<name>A0A2R3IYM2_9PSED</name>
<evidence type="ECO:0000313" key="1">
    <source>
        <dbReference type="EMBL" id="AVK06737.1"/>
    </source>
</evidence>
<sequence>MTLKVTRCCTDGARNGCSKLYGAAWRATRALGYRRLLTYILASEAGASLRASGWHLVGIRGGGSWNCPSRPRVETPNQG</sequence>
<dbReference type="InterPro" id="IPR053780">
    <property type="entry name" value="Gp66-like"/>
</dbReference>
<dbReference type="AlphaFoldDB" id="A0A2R3IYM2"/>
<evidence type="ECO:0000313" key="2">
    <source>
        <dbReference type="Proteomes" id="UP000238390"/>
    </source>
</evidence>